<sequence length="440" mass="48322">MDNQARELLQFLHDKNPQVRQQALSHLVGFTPKDAPHRHIFFADSPSSGLRQSTGNEAIRDLRILCLDQLATAHDAFRALVNLTESPSIISQLSDSKFLTFLVSYIVNPPSILADLACMVLSNLTKQPSVCNALLNLKVPIMPHPSAAATFYPPLSRSGTSPTPAPYPTTNVQESSVLPLLIHAFAEGGKSDPLQNTGTSPRKGDLHFLSSVIANITATPNGRMYFITPQSRHILVPSAEQDVEYPLSRLVTFTEYPDTIRRGGVAATIKNCAFYTPSHRALLSSEEHRVSIPPSTIPAPGVNLLPDILLPLAGPEELDPEEQDQLPPALQFLPDTKRREPDPALRLTHVETLLLLCATRWGRDCLRSNGVYLVVKTMHLTERDDKVAETIERLVNFLKRDEGPDDGEGPAGRSDKAEKSHDAVEGIAPTSKEDNMIEEV</sequence>
<dbReference type="SUPFAM" id="SSF48371">
    <property type="entry name" value="ARM repeat"/>
    <property type="match status" value="1"/>
</dbReference>
<evidence type="ECO:0000259" key="5">
    <source>
        <dbReference type="Pfam" id="PF04064"/>
    </source>
</evidence>
<dbReference type="Gene3D" id="1.25.10.10">
    <property type="entry name" value="Leucine-rich Repeat Variant"/>
    <property type="match status" value="1"/>
</dbReference>
<dbReference type="InterPro" id="IPR011989">
    <property type="entry name" value="ARM-like"/>
</dbReference>
<dbReference type="VEuPathDB" id="FungiDB:BD410DRAFT_814382"/>
<dbReference type="Proteomes" id="UP000294933">
    <property type="component" value="Unassembled WGS sequence"/>
</dbReference>
<feature type="region of interest" description="Disordered" evidence="3">
    <location>
        <begin position="399"/>
        <end position="440"/>
    </location>
</feature>
<evidence type="ECO:0000313" key="6">
    <source>
        <dbReference type="EMBL" id="TDL23760.1"/>
    </source>
</evidence>
<name>A0A4Y7QAB9_9AGAM</name>
<feature type="compositionally biased region" description="Basic and acidic residues" evidence="3">
    <location>
        <begin position="431"/>
        <end position="440"/>
    </location>
</feature>
<evidence type="ECO:0000259" key="4">
    <source>
        <dbReference type="Pfam" id="PF04063"/>
    </source>
</evidence>
<evidence type="ECO:0000256" key="2">
    <source>
        <dbReference type="ARBA" id="ARBA00014076"/>
    </source>
</evidence>
<proteinExistence type="inferred from homology"/>
<dbReference type="PANTHER" id="PTHR13387">
    <property type="entry name" value="PROTEIN HGH1 HOMOLOG"/>
    <property type="match status" value="1"/>
</dbReference>
<gene>
    <name evidence="6" type="ORF">BD410DRAFT_814382</name>
</gene>
<feature type="domain" description="Protein HGH1 N-terminal" evidence="4">
    <location>
        <begin position="105"/>
        <end position="346"/>
    </location>
</feature>
<dbReference type="EMBL" id="ML170169">
    <property type="protein sequence ID" value="TDL23760.1"/>
    <property type="molecule type" value="Genomic_DNA"/>
</dbReference>
<comment type="similarity">
    <text evidence="1">Belongs to the HGH1 family.</text>
</comment>
<dbReference type="OrthoDB" id="338814at2759"/>
<feature type="domain" description="Protein HGH1 C-terminal" evidence="5">
    <location>
        <begin position="352"/>
        <end position="405"/>
    </location>
</feature>
<accession>A0A4Y7QAB9</accession>
<reference evidence="6 7" key="1">
    <citation type="submission" date="2018-06" db="EMBL/GenBank/DDBJ databases">
        <title>A transcriptomic atlas of mushroom development highlights an independent origin of complex multicellularity.</title>
        <authorList>
            <consortium name="DOE Joint Genome Institute"/>
            <person name="Krizsan K."/>
            <person name="Almasi E."/>
            <person name="Merenyi Z."/>
            <person name="Sahu N."/>
            <person name="Viragh M."/>
            <person name="Koszo T."/>
            <person name="Mondo S."/>
            <person name="Kiss B."/>
            <person name="Balint B."/>
            <person name="Kues U."/>
            <person name="Barry K."/>
            <person name="Hegedus J.C."/>
            <person name="Henrissat B."/>
            <person name="Johnson J."/>
            <person name="Lipzen A."/>
            <person name="Ohm R."/>
            <person name="Nagy I."/>
            <person name="Pangilinan J."/>
            <person name="Yan J."/>
            <person name="Xiong Y."/>
            <person name="Grigoriev I.V."/>
            <person name="Hibbett D.S."/>
            <person name="Nagy L.G."/>
        </authorList>
    </citation>
    <scope>NUCLEOTIDE SEQUENCE [LARGE SCALE GENOMIC DNA]</scope>
    <source>
        <strain evidence="6 7">SZMC22713</strain>
    </source>
</reference>
<dbReference type="AlphaFoldDB" id="A0A4Y7QAB9"/>
<evidence type="ECO:0000256" key="3">
    <source>
        <dbReference type="SAM" id="MobiDB-lite"/>
    </source>
</evidence>
<keyword evidence="7" id="KW-1185">Reference proteome</keyword>
<dbReference type="InterPro" id="IPR039717">
    <property type="entry name" value="Hgh1"/>
</dbReference>
<dbReference type="Pfam" id="PF04064">
    <property type="entry name" value="DUF384"/>
    <property type="match status" value="1"/>
</dbReference>
<dbReference type="InterPro" id="IPR007205">
    <property type="entry name" value="Protein_HGH1_N"/>
</dbReference>
<evidence type="ECO:0000256" key="1">
    <source>
        <dbReference type="ARBA" id="ARBA00006712"/>
    </source>
</evidence>
<dbReference type="InterPro" id="IPR016024">
    <property type="entry name" value="ARM-type_fold"/>
</dbReference>
<dbReference type="Pfam" id="PF04063">
    <property type="entry name" value="DUF383"/>
    <property type="match status" value="1"/>
</dbReference>
<organism evidence="6 7">
    <name type="scientific">Rickenella mellea</name>
    <dbReference type="NCBI Taxonomy" id="50990"/>
    <lineage>
        <taxon>Eukaryota</taxon>
        <taxon>Fungi</taxon>
        <taxon>Dikarya</taxon>
        <taxon>Basidiomycota</taxon>
        <taxon>Agaricomycotina</taxon>
        <taxon>Agaricomycetes</taxon>
        <taxon>Hymenochaetales</taxon>
        <taxon>Rickenellaceae</taxon>
        <taxon>Rickenella</taxon>
    </lineage>
</organism>
<evidence type="ECO:0000313" key="7">
    <source>
        <dbReference type="Proteomes" id="UP000294933"/>
    </source>
</evidence>
<feature type="compositionally biased region" description="Basic and acidic residues" evidence="3">
    <location>
        <begin position="413"/>
        <end position="424"/>
    </location>
</feature>
<protein>
    <recommendedName>
        <fullName evidence="2">Protein HGH1 homolog</fullName>
    </recommendedName>
</protein>
<dbReference type="InterPro" id="IPR007206">
    <property type="entry name" value="Protein_HGH1_C"/>
</dbReference>
<dbReference type="PANTHER" id="PTHR13387:SF9">
    <property type="entry name" value="PROTEIN HGH1 HOMOLOG"/>
    <property type="match status" value="1"/>
</dbReference>
<dbReference type="STRING" id="50990.A0A4Y7QAB9"/>